<proteinExistence type="predicted"/>
<organism evidence="1 2">
    <name type="scientific">Acetobacter sacchari</name>
    <dbReference type="NCBI Taxonomy" id="2661687"/>
    <lineage>
        <taxon>Bacteria</taxon>
        <taxon>Pseudomonadati</taxon>
        <taxon>Pseudomonadota</taxon>
        <taxon>Alphaproteobacteria</taxon>
        <taxon>Acetobacterales</taxon>
        <taxon>Acetobacteraceae</taxon>
        <taxon>Acetobacter</taxon>
    </lineage>
</organism>
<name>A0ABS3LX05_9PROT</name>
<accession>A0ABS3LX05</accession>
<dbReference type="EMBL" id="JAFVMF010000011">
    <property type="protein sequence ID" value="MBO1360429.1"/>
    <property type="molecule type" value="Genomic_DNA"/>
</dbReference>
<evidence type="ECO:0000313" key="1">
    <source>
        <dbReference type="EMBL" id="MBO1360429.1"/>
    </source>
</evidence>
<sequence>MKIDTALGTSGMVAQDSAAAIQSGKTNKNAAYNRNLEQGLDTLQHDDPKLFAEIMTDGQSGNGNKLVEDELKAYKERVLTKDQAIAAVSGAQSLANQNGGGKVNGHVRDDAEDALGGTYIKGGQTRATHGFLKFIESSSPLWQMVKGIKSKTSDGMAKENILQAGQGALQSGVQQAMSDLDRTDPEAAEQFAKDARSKDGNAMAEDLVALGQEEQQYGDGSFSDADAAMLGSQIGGIGEGKVSSKDNQTFEAEYGQGTIDRGSTSASKGWSKFEADVANFMGSLVSPLTNGVGAIDQFAKGNAKAGLCDLGGVLTGIASDAALIVAPEAAPELDVAETAARAGTEATEAASKSSTESIMNTILNRASKAYDVLDYGSNLYGMVSSNGSTENGSDRT</sequence>
<keyword evidence="2" id="KW-1185">Reference proteome</keyword>
<reference evidence="1 2" key="1">
    <citation type="submission" date="2021-03" db="EMBL/GenBank/DDBJ databases">
        <title>The complete genome sequence of Acetobacter sacchari TBRC 11175.</title>
        <authorList>
            <person name="Charoenyingcharoen P."/>
            <person name="Yukphan P."/>
        </authorList>
    </citation>
    <scope>NUCLEOTIDE SEQUENCE [LARGE SCALE GENOMIC DNA]</scope>
    <source>
        <strain evidence="1 2">TBRC 11175</strain>
    </source>
</reference>
<dbReference type="RefSeq" id="WP_207881706.1">
    <property type="nucleotide sequence ID" value="NZ_JAFVMF010000011.1"/>
</dbReference>
<dbReference type="Proteomes" id="UP000664771">
    <property type="component" value="Unassembled WGS sequence"/>
</dbReference>
<gene>
    <name evidence="1" type="ORF">J2D73_11585</name>
</gene>
<protein>
    <submittedName>
        <fullName evidence="1">Uncharacterized protein</fullName>
    </submittedName>
</protein>
<comment type="caution">
    <text evidence="1">The sequence shown here is derived from an EMBL/GenBank/DDBJ whole genome shotgun (WGS) entry which is preliminary data.</text>
</comment>
<evidence type="ECO:0000313" key="2">
    <source>
        <dbReference type="Proteomes" id="UP000664771"/>
    </source>
</evidence>